<sequence length="122" mass="13308">MESISKIKLKNQAGAITMLKGYVKVASDSEAYYKCGATDNFDVGQSGMIDLNDHIGDAEKKQSRKDGYIFPGDLVTAYAAISAHSDVYGSTWLTYDPHANRTAVFILSGALWDLNVAFEGFE</sequence>
<dbReference type="AlphaFoldDB" id="A0A415HZH2"/>
<dbReference type="EMBL" id="QROC01000004">
    <property type="protein sequence ID" value="RHL00580.1"/>
    <property type="molecule type" value="Genomic_DNA"/>
</dbReference>
<dbReference type="RefSeq" id="WP_118194934.1">
    <property type="nucleotide sequence ID" value="NZ_QROC01000004.1"/>
</dbReference>
<gene>
    <name evidence="1" type="ORF">DW042_03915</name>
</gene>
<organism evidence="1 2">
    <name type="scientific">Bacteroides xylanisolvens</name>
    <dbReference type="NCBI Taxonomy" id="371601"/>
    <lineage>
        <taxon>Bacteria</taxon>
        <taxon>Pseudomonadati</taxon>
        <taxon>Bacteroidota</taxon>
        <taxon>Bacteroidia</taxon>
        <taxon>Bacteroidales</taxon>
        <taxon>Bacteroidaceae</taxon>
        <taxon>Bacteroides</taxon>
    </lineage>
</organism>
<proteinExistence type="predicted"/>
<name>A0A415HZH2_9BACE</name>
<reference evidence="1 2" key="1">
    <citation type="submission" date="2018-08" db="EMBL/GenBank/DDBJ databases">
        <title>A genome reference for cultivated species of the human gut microbiota.</title>
        <authorList>
            <person name="Zou Y."/>
            <person name="Xue W."/>
            <person name="Luo G."/>
        </authorList>
    </citation>
    <scope>NUCLEOTIDE SEQUENCE [LARGE SCALE GENOMIC DNA]</scope>
    <source>
        <strain evidence="1 2">AF39-6AC</strain>
    </source>
</reference>
<accession>A0A415HZH2</accession>
<evidence type="ECO:0000313" key="2">
    <source>
        <dbReference type="Proteomes" id="UP000284417"/>
    </source>
</evidence>
<protein>
    <submittedName>
        <fullName evidence="1">Uncharacterized protein</fullName>
    </submittedName>
</protein>
<evidence type="ECO:0000313" key="1">
    <source>
        <dbReference type="EMBL" id="RHL00580.1"/>
    </source>
</evidence>
<dbReference type="Proteomes" id="UP000284417">
    <property type="component" value="Unassembled WGS sequence"/>
</dbReference>
<comment type="caution">
    <text evidence="1">The sequence shown here is derived from an EMBL/GenBank/DDBJ whole genome shotgun (WGS) entry which is preliminary data.</text>
</comment>